<keyword evidence="1" id="KW-0732">Signal</keyword>
<keyword evidence="3" id="KW-1185">Reference proteome</keyword>
<name>F1Z811_9SPHN</name>
<organism evidence="2 3">
    <name type="scientific">Novosphingobium nitrogenifigens DSM 19370</name>
    <dbReference type="NCBI Taxonomy" id="983920"/>
    <lineage>
        <taxon>Bacteria</taxon>
        <taxon>Pseudomonadati</taxon>
        <taxon>Pseudomonadota</taxon>
        <taxon>Alphaproteobacteria</taxon>
        <taxon>Sphingomonadales</taxon>
        <taxon>Sphingomonadaceae</taxon>
        <taxon>Novosphingobium</taxon>
    </lineage>
</organism>
<dbReference type="RefSeq" id="WP_008065350.1">
    <property type="nucleotide sequence ID" value="NZ_AQWK01000001.1"/>
</dbReference>
<dbReference type="InParanoid" id="F1Z811"/>
<evidence type="ECO:0008006" key="4">
    <source>
        <dbReference type="Google" id="ProtNLM"/>
    </source>
</evidence>
<protein>
    <recommendedName>
        <fullName evidence="4">Secreted protein</fullName>
    </recommendedName>
</protein>
<sequence>MRIATLLCAAIMTAAVPTIAMADDPHDPTMRSARARARDHEIIRRLNLRESAHVRERDARYAAQNDAYVRSRQQYEHDMANWRRAVSACQSGDYSACGN</sequence>
<reference evidence="2 3" key="1">
    <citation type="journal article" date="2012" name="J. Bacteriol.">
        <title>Draft Genome Sequence of Novosphingobium nitrogenifigens Y88T.</title>
        <authorList>
            <person name="Strabala T.J."/>
            <person name="Macdonald L."/>
            <person name="Liu V."/>
            <person name="Smit A.M."/>
        </authorList>
    </citation>
    <scope>NUCLEOTIDE SEQUENCE [LARGE SCALE GENOMIC DNA]</scope>
    <source>
        <strain evidence="2 3">DSM 19370</strain>
    </source>
</reference>
<dbReference type="HOGENOM" id="CLU_2317462_0_0_5"/>
<evidence type="ECO:0000313" key="3">
    <source>
        <dbReference type="Proteomes" id="UP000004728"/>
    </source>
</evidence>
<gene>
    <name evidence="2" type="ORF">Y88_1276</name>
</gene>
<comment type="caution">
    <text evidence="2">The sequence shown here is derived from an EMBL/GenBank/DDBJ whole genome shotgun (WGS) entry which is preliminary data.</text>
</comment>
<feature type="signal peptide" evidence="1">
    <location>
        <begin position="1"/>
        <end position="22"/>
    </location>
</feature>
<dbReference type="EMBL" id="AEWJ01000037">
    <property type="protein sequence ID" value="EGD59214.1"/>
    <property type="molecule type" value="Genomic_DNA"/>
</dbReference>
<accession>F1Z811</accession>
<feature type="chain" id="PRO_5003272704" description="Secreted protein" evidence="1">
    <location>
        <begin position="23"/>
        <end position="99"/>
    </location>
</feature>
<dbReference type="eggNOG" id="ENOG50319CI">
    <property type="taxonomic scope" value="Bacteria"/>
</dbReference>
<dbReference type="AlphaFoldDB" id="F1Z811"/>
<dbReference type="OrthoDB" id="7478162at2"/>
<evidence type="ECO:0000313" key="2">
    <source>
        <dbReference type="EMBL" id="EGD59214.1"/>
    </source>
</evidence>
<dbReference type="Proteomes" id="UP000004728">
    <property type="component" value="Unassembled WGS sequence"/>
</dbReference>
<proteinExistence type="predicted"/>
<evidence type="ECO:0000256" key="1">
    <source>
        <dbReference type="SAM" id="SignalP"/>
    </source>
</evidence>